<evidence type="ECO:0000313" key="2">
    <source>
        <dbReference type="EMBL" id="CAK0874827.1"/>
    </source>
</evidence>
<reference evidence="2" key="1">
    <citation type="submission" date="2023-10" db="EMBL/GenBank/DDBJ databases">
        <authorList>
            <person name="Chen Y."/>
            <person name="Shah S."/>
            <person name="Dougan E. K."/>
            <person name="Thang M."/>
            <person name="Chan C."/>
        </authorList>
    </citation>
    <scope>NUCLEOTIDE SEQUENCE [LARGE SCALE GENOMIC DNA]</scope>
</reference>
<protein>
    <recommendedName>
        <fullName evidence="4">Poly(ADP-ribose) glycohydrolase</fullName>
    </recommendedName>
</protein>
<comment type="caution">
    <text evidence="2">The sequence shown here is derived from an EMBL/GenBank/DDBJ whole genome shotgun (WGS) entry which is preliminary data.</text>
</comment>
<gene>
    <name evidence="2" type="ORF">PCOR1329_LOCUS59621</name>
</gene>
<keyword evidence="3" id="KW-1185">Reference proteome</keyword>
<name>A0ABN9VS87_9DINO</name>
<proteinExistence type="predicted"/>
<evidence type="ECO:0008006" key="4">
    <source>
        <dbReference type="Google" id="ProtNLM"/>
    </source>
</evidence>
<sequence>MVLRRQRAPTRIRAIGGAAPALKALKGERTVLESAHPPLPVRRDYSRRLDKFWEFGQRRGLPLANLKLCDDALRDFADLLFLGGEQVDAGAKLLAAPGNYDIQRCGAPSPPRFRRVFRARDRRGPAGGRGPLPIRLLAGVLGALALRGRREEVLAVALMFSCCPGAPELIAMVEGDRLEPVANAGVALSCWSLLLRPFERGGAGRGGPVRRRDASGQPRLPQPGRAPCWLARRRSGGLALQFQPGAAASPLPGSLPRSGPRVAEPRDVLVAPLGFSYEDTRDPGDQAAWPLAQRLRTASLHEGMEGPGASQVLAPEASVWCRSAEANFSAILRGAWQPALQPSGVCRSLSAGHV</sequence>
<dbReference type="EMBL" id="CAUYUJ010017438">
    <property type="protein sequence ID" value="CAK0874827.1"/>
    <property type="molecule type" value="Genomic_DNA"/>
</dbReference>
<dbReference type="Proteomes" id="UP001189429">
    <property type="component" value="Unassembled WGS sequence"/>
</dbReference>
<evidence type="ECO:0000256" key="1">
    <source>
        <dbReference type="SAM" id="MobiDB-lite"/>
    </source>
</evidence>
<accession>A0ABN9VS87</accession>
<evidence type="ECO:0000313" key="3">
    <source>
        <dbReference type="Proteomes" id="UP001189429"/>
    </source>
</evidence>
<organism evidence="2 3">
    <name type="scientific">Prorocentrum cordatum</name>
    <dbReference type="NCBI Taxonomy" id="2364126"/>
    <lineage>
        <taxon>Eukaryota</taxon>
        <taxon>Sar</taxon>
        <taxon>Alveolata</taxon>
        <taxon>Dinophyceae</taxon>
        <taxon>Prorocentrales</taxon>
        <taxon>Prorocentraceae</taxon>
        <taxon>Prorocentrum</taxon>
    </lineage>
</organism>
<feature type="region of interest" description="Disordered" evidence="1">
    <location>
        <begin position="202"/>
        <end position="226"/>
    </location>
</feature>